<dbReference type="InterPro" id="IPR023769">
    <property type="entry name" value="NO_SlmA"/>
</dbReference>
<proteinExistence type="inferred from homology"/>
<dbReference type="NCBIfam" id="NF007015">
    <property type="entry name" value="PRK09480.1"/>
    <property type="match status" value="1"/>
</dbReference>
<dbReference type="SUPFAM" id="SSF46689">
    <property type="entry name" value="Homeodomain-like"/>
    <property type="match status" value="1"/>
</dbReference>
<dbReference type="InterPro" id="IPR009057">
    <property type="entry name" value="Homeodomain-like_sf"/>
</dbReference>
<dbReference type="GO" id="GO:0051301">
    <property type="term" value="P:cell division"/>
    <property type="evidence" value="ECO:0007669"/>
    <property type="project" value="UniProtKB-KW"/>
</dbReference>
<dbReference type="AlphaFoldDB" id="A0A0A7MG73"/>
<evidence type="ECO:0000313" key="7">
    <source>
        <dbReference type="EMBL" id="MDE8034414.1"/>
    </source>
</evidence>
<keyword evidence="1 5" id="KW-0963">Cytoplasm</keyword>
<organism evidence="7 8">
    <name type="scientific">Actinobacillus equuli subsp. equuli</name>
    <dbReference type="NCBI Taxonomy" id="202947"/>
    <lineage>
        <taxon>Bacteria</taxon>
        <taxon>Pseudomonadati</taxon>
        <taxon>Pseudomonadota</taxon>
        <taxon>Gammaproteobacteria</taxon>
        <taxon>Pasteurellales</taxon>
        <taxon>Pasteurellaceae</taxon>
        <taxon>Actinobacillus</taxon>
    </lineage>
</organism>
<dbReference type="InterPro" id="IPR001647">
    <property type="entry name" value="HTH_TetR"/>
</dbReference>
<dbReference type="EMBL" id="JAPHVQ010000003">
    <property type="protein sequence ID" value="MDE8034414.1"/>
    <property type="molecule type" value="Genomic_DNA"/>
</dbReference>
<comment type="subunit">
    <text evidence="5">Homodimer. Interacts with FtsZ.</text>
</comment>
<evidence type="ECO:0000256" key="2">
    <source>
        <dbReference type="ARBA" id="ARBA00022618"/>
    </source>
</evidence>
<feature type="DNA-binding region" description="H-T-H motif" evidence="6">
    <location>
        <begin position="38"/>
        <end position="57"/>
    </location>
</feature>
<dbReference type="InterPro" id="IPR023772">
    <property type="entry name" value="DNA-bd_HTH_TetR-type_CS"/>
</dbReference>
<evidence type="ECO:0000313" key="8">
    <source>
        <dbReference type="Proteomes" id="UP001142444"/>
    </source>
</evidence>
<evidence type="ECO:0000256" key="5">
    <source>
        <dbReference type="HAMAP-Rule" id="MF_01839"/>
    </source>
</evidence>
<dbReference type="InterPro" id="IPR054580">
    <property type="entry name" value="SlmA-like_C"/>
</dbReference>
<comment type="function">
    <text evidence="5">Required for nucleoid occlusion (NO) phenomenon, which prevents Z-ring formation and cell division over the nucleoid. Acts as a DNA-associated cell division inhibitor that binds simultaneously chromosomal DNA and FtsZ, and disrupts the assembly of FtsZ polymers. SlmA-DNA-binding sequences (SBS) are dispersed on non-Ter regions of the chromosome, preventing FtsZ polymerization at these regions.</text>
</comment>
<dbReference type="PROSITE" id="PS01081">
    <property type="entry name" value="HTH_TETR_1"/>
    <property type="match status" value="1"/>
</dbReference>
<evidence type="ECO:0000256" key="6">
    <source>
        <dbReference type="PROSITE-ProRule" id="PRU00335"/>
    </source>
</evidence>
<evidence type="ECO:0000256" key="4">
    <source>
        <dbReference type="ARBA" id="ARBA00023306"/>
    </source>
</evidence>
<dbReference type="KEGG" id="aeu:ACEE_07745"/>
<dbReference type="GO" id="GO:0010974">
    <property type="term" value="P:negative regulation of division septum assembly"/>
    <property type="evidence" value="ECO:0007669"/>
    <property type="project" value="InterPro"/>
</dbReference>
<dbReference type="RefSeq" id="WP_014992166.1">
    <property type="nucleotide sequence ID" value="NZ_CBCRTM010000005.1"/>
</dbReference>
<dbReference type="GO" id="GO:0005737">
    <property type="term" value="C:cytoplasm"/>
    <property type="evidence" value="ECO:0007669"/>
    <property type="project" value="UniProtKB-UniRule"/>
</dbReference>
<reference evidence="7" key="2">
    <citation type="journal article" date="2023" name="Pathogens">
        <title>Pathological Features and Genomic Characterization of an Actinobacillus equuli subsp. equuli Bearing Unique Virulence-Associated Genes from an Adult Horse with Pleuropneumonia.</title>
        <authorList>
            <person name="Kamali M."/>
            <person name="Carossino M."/>
            <person name="Del Piero F."/>
            <person name="Peak L."/>
            <person name="Mitchell M.S."/>
            <person name="Willette J."/>
            <person name="Baker R."/>
            <person name="Li F."/>
            <person name="Kenez A."/>
            <person name="Balasuriya U.B.R."/>
            <person name="Go Y.Y."/>
        </authorList>
    </citation>
    <scope>NUCLEOTIDE SEQUENCE</scope>
    <source>
        <strain evidence="7">4524</strain>
    </source>
</reference>
<dbReference type="Pfam" id="PF00440">
    <property type="entry name" value="TetR_N"/>
    <property type="match status" value="1"/>
</dbReference>
<dbReference type="GO" id="GO:0043565">
    <property type="term" value="F:sequence-specific DNA binding"/>
    <property type="evidence" value="ECO:0007669"/>
    <property type="project" value="UniProtKB-UniRule"/>
</dbReference>
<keyword evidence="8" id="KW-1185">Reference proteome</keyword>
<dbReference type="PROSITE" id="PS50977">
    <property type="entry name" value="HTH_TETR_2"/>
    <property type="match status" value="1"/>
</dbReference>
<sequence length="202" mass="23307">MTQPTVKMPKKSVKERQQQVLEVLIGLLNSEDGMQRVTTERLAKAVGVSEGALYRYFPSKTKMFEALIERIEQTLTSYINASKRKENSTALAVKAILYTVIEFARKNPGVTRILTGHALMFEDDQLKARVAKFFDGLEFQFANILQMSKLREGKTFEDERALAGYLVNFCEGQFLRLVRSNFSYNQHQHFEKQWALIKPLFE</sequence>
<keyword evidence="4 5" id="KW-0131">Cell cycle</keyword>
<name>A0A0A7MG73_ACTEU</name>
<evidence type="ECO:0000256" key="1">
    <source>
        <dbReference type="ARBA" id="ARBA00022490"/>
    </source>
</evidence>
<accession>A0A0A7MG73</accession>
<keyword evidence="2 5" id="KW-0132">Cell division</keyword>
<dbReference type="Pfam" id="PF22276">
    <property type="entry name" value="SlmA-like_C"/>
    <property type="match status" value="1"/>
</dbReference>
<dbReference type="PANTHER" id="PTHR43479:SF11">
    <property type="entry name" value="ACREF_ENVCD OPERON REPRESSOR-RELATED"/>
    <property type="match status" value="1"/>
</dbReference>
<comment type="subcellular location">
    <subcellularLocation>
        <location evidence="5">Cytoplasm</location>
        <location evidence="5">Nucleoid</location>
    </subcellularLocation>
</comment>
<comment type="similarity">
    <text evidence="5">Belongs to the nucleoid occlusion factor SlmA family.</text>
</comment>
<dbReference type="PANTHER" id="PTHR43479">
    <property type="entry name" value="ACREF/ENVCD OPERON REPRESSOR-RELATED"/>
    <property type="match status" value="1"/>
</dbReference>
<evidence type="ECO:0000256" key="3">
    <source>
        <dbReference type="ARBA" id="ARBA00023125"/>
    </source>
</evidence>
<gene>
    <name evidence="5 7" type="primary">slmA</name>
    <name evidence="7" type="ORF">OQ257_04455</name>
</gene>
<dbReference type="InterPro" id="IPR050624">
    <property type="entry name" value="HTH-type_Tx_Regulator"/>
</dbReference>
<reference evidence="7" key="1">
    <citation type="submission" date="2022-11" db="EMBL/GenBank/DDBJ databases">
        <authorList>
            <person name="Kamali M."/>
            <person name="Peak L."/>
            <person name="Go Y.Y."/>
            <person name="Balasuriya U.B.R."/>
            <person name="Carossino M."/>
        </authorList>
    </citation>
    <scope>NUCLEOTIDE SEQUENCE</scope>
    <source>
        <strain evidence="7">4524</strain>
    </source>
</reference>
<dbReference type="GO" id="GO:0043590">
    <property type="term" value="C:bacterial nucleoid"/>
    <property type="evidence" value="ECO:0007669"/>
    <property type="project" value="UniProtKB-UniRule"/>
</dbReference>
<dbReference type="HAMAP" id="MF_01839">
    <property type="entry name" value="NO_factor_SlmA"/>
    <property type="match status" value="1"/>
</dbReference>
<dbReference type="GeneID" id="92743402"/>
<comment type="caution">
    <text evidence="7">The sequence shown here is derived from an EMBL/GenBank/DDBJ whole genome shotgun (WGS) entry which is preliminary data.</text>
</comment>
<protein>
    <recommendedName>
        <fullName evidence="5">Nucleoid occlusion factor SlmA</fullName>
    </recommendedName>
</protein>
<dbReference type="Gene3D" id="1.10.357.10">
    <property type="entry name" value="Tetracycline Repressor, domain 2"/>
    <property type="match status" value="1"/>
</dbReference>
<dbReference type="Proteomes" id="UP001142444">
    <property type="component" value="Unassembled WGS sequence"/>
</dbReference>
<keyword evidence="3 5" id="KW-0238">DNA-binding</keyword>